<organism evidence="2 3">
    <name type="scientific">Piscibacillus halophilus</name>
    <dbReference type="NCBI Taxonomy" id="571933"/>
    <lineage>
        <taxon>Bacteria</taxon>
        <taxon>Bacillati</taxon>
        <taxon>Bacillota</taxon>
        <taxon>Bacilli</taxon>
        <taxon>Bacillales</taxon>
        <taxon>Bacillaceae</taxon>
        <taxon>Piscibacillus</taxon>
    </lineage>
</organism>
<protein>
    <submittedName>
        <fullName evidence="2">Uncharacterized protein</fullName>
    </submittedName>
</protein>
<gene>
    <name evidence="2" type="ORF">SAMN05216362_1078</name>
</gene>
<evidence type="ECO:0000256" key="1">
    <source>
        <dbReference type="SAM" id="Phobius"/>
    </source>
</evidence>
<keyword evidence="1" id="KW-1133">Transmembrane helix</keyword>
<dbReference type="STRING" id="571933.SAMN05216362_1078"/>
<dbReference type="EMBL" id="FOES01000007">
    <property type="protein sequence ID" value="SEQ12446.1"/>
    <property type="molecule type" value="Genomic_DNA"/>
</dbReference>
<feature type="transmembrane region" description="Helical" evidence="1">
    <location>
        <begin position="31"/>
        <end position="50"/>
    </location>
</feature>
<reference evidence="2 3" key="1">
    <citation type="submission" date="2016-10" db="EMBL/GenBank/DDBJ databases">
        <authorList>
            <person name="de Groot N.N."/>
        </authorList>
    </citation>
    <scope>NUCLEOTIDE SEQUENCE [LARGE SCALE GENOMIC DNA]</scope>
    <source>
        <strain evidence="2 3">DSM 21633</strain>
    </source>
</reference>
<evidence type="ECO:0000313" key="3">
    <source>
        <dbReference type="Proteomes" id="UP000199427"/>
    </source>
</evidence>
<keyword evidence="1" id="KW-0472">Membrane</keyword>
<sequence>MKALRLLILGFVIGILVSIVGKVFSDLSFFQHILISVLIGLVVGTIYILIELRVSKSSS</sequence>
<keyword evidence="3" id="KW-1185">Reference proteome</keyword>
<keyword evidence="1" id="KW-0812">Transmembrane</keyword>
<dbReference type="AlphaFoldDB" id="A0A1H9DG45"/>
<proteinExistence type="predicted"/>
<dbReference type="Proteomes" id="UP000199427">
    <property type="component" value="Unassembled WGS sequence"/>
</dbReference>
<accession>A0A1H9DG45</accession>
<evidence type="ECO:0000313" key="2">
    <source>
        <dbReference type="EMBL" id="SEQ12446.1"/>
    </source>
</evidence>
<name>A0A1H9DG45_9BACI</name>